<evidence type="ECO:0000313" key="7">
    <source>
        <dbReference type="EMBL" id="PJB04025.1"/>
    </source>
</evidence>
<dbReference type="Proteomes" id="UP000229789">
    <property type="component" value="Unassembled WGS sequence"/>
</dbReference>
<dbReference type="EMBL" id="PETW01000010">
    <property type="protein sequence ID" value="PIV46579.1"/>
    <property type="molecule type" value="Genomic_DNA"/>
</dbReference>
<evidence type="ECO:0000313" key="1">
    <source>
        <dbReference type="EMBL" id="PIN66594.1"/>
    </source>
</evidence>
<evidence type="ECO:0000313" key="8">
    <source>
        <dbReference type="EMBL" id="PJC01620.1"/>
    </source>
</evidence>
<dbReference type="EMBL" id="PFSX01000017">
    <property type="protein sequence ID" value="PJC01620.1"/>
    <property type="molecule type" value="Genomic_DNA"/>
</dbReference>
<name>A0A2G9LJA1_HUBC1</name>
<dbReference type="EMBL" id="PFMG01000008">
    <property type="protein sequence ID" value="PIZ00045.1"/>
    <property type="molecule type" value="Genomic_DNA"/>
</dbReference>
<dbReference type="Proteomes" id="UP000231232">
    <property type="component" value="Unassembled WGS sequence"/>
</dbReference>
<evidence type="ECO:0000313" key="11">
    <source>
        <dbReference type="Proteomes" id="UP000229789"/>
    </source>
</evidence>
<accession>A0A2H9QS65</accession>
<evidence type="ECO:0000313" key="6">
    <source>
        <dbReference type="EMBL" id="PIZ00045.1"/>
    </source>
</evidence>
<dbReference type="Proteomes" id="UP000228989">
    <property type="component" value="Unassembled WGS sequence"/>
</dbReference>
<proteinExistence type="predicted"/>
<dbReference type="EMBL" id="PCUF01000015">
    <property type="protein sequence ID" value="PIN66594.1"/>
    <property type="molecule type" value="Genomic_DNA"/>
</dbReference>
<sequence length="145" mass="17109">MNKYNELKANILSIDKEKGSIELINILRKKINPCLWDILYNKIVYNIDINKATYIEKIRDEIYSIIDTQPRLKKNKNVKKALYTLYKKYSSMRKYELAKNTLYKIYNVTSNTDLVEKLKNEQNALYIQKAFGNGYTTVLAQLNII</sequence>
<accession>A0A2H9RDD4</accession>
<organism evidence="1 11">
    <name type="scientific">Huberarchaeum crystalense</name>
    <dbReference type="NCBI Taxonomy" id="2014257"/>
    <lineage>
        <taxon>Archaea</taxon>
        <taxon>Candidatus Huberarchaeota</taxon>
        <taxon>Candidatus Huberarchaeia</taxon>
        <taxon>Candidatus Huberarchaeales</taxon>
        <taxon>Candidatus Huberarchaeaceae</taxon>
        <taxon>Candidatus Huberarchaeum</taxon>
    </lineage>
</organism>
<dbReference type="Proteomes" id="UP000230713">
    <property type="component" value="Unassembled WGS sequence"/>
</dbReference>
<reference evidence="9 10" key="2">
    <citation type="submission" date="2017-09" db="EMBL/GenBank/DDBJ databases">
        <title>Depth-based differentiation of microbial function through sediment-hosted aquifers and enrichment of novel symbionts in the deep terrestrial subsurface.</title>
        <authorList>
            <person name="Probst A.J."/>
            <person name="Ladd B."/>
            <person name="Jarett J.K."/>
            <person name="Geller-Mcgrath D.E."/>
            <person name="Sieber C.M.K."/>
            <person name="Emerson J.B."/>
            <person name="Anantharaman K."/>
            <person name="Thomas B.C."/>
            <person name="Malmstrom R."/>
            <person name="Stieglmeier M."/>
            <person name="Klingl A."/>
            <person name="Woyke T."/>
            <person name="Ryan C.M."/>
            <person name="Banfield J.F."/>
        </authorList>
    </citation>
    <scope>NUCLEOTIDE SEQUENCE [LARGE SCALE GENOMIC DNA]</scope>
</reference>
<gene>
    <name evidence="8" type="ORF">CO072_00625</name>
    <name evidence="7" type="ORF">CO124_01410</name>
    <name evidence="3" type="ORF">COS22_00625</name>
    <name evidence="2" type="ORF">COS45_01915</name>
    <name evidence="4" type="ORF">COW47_00705</name>
    <name evidence="1" type="ORF">COW69_01340</name>
    <name evidence="6" type="ORF">COY63_00200</name>
    <name evidence="5" type="ORF">COZ66_00375</name>
</gene>
<accession>A0A2H9MMV1</accession>
<dbReference type="EMBL" id="PEUT01000048">
    <property type="protein sequence ID" value="PIV13631.1"/>
    <property type="molecule type" value="Genomic_DNA"/>
</dbReference>
<accession>A0A2H9N2X0</accession>
<dbReference type="AlphaFoldDB" id="A0A2G9LJA1"/>
<evidence type="ECO:0000313" key="2">
    <source>
        <dbReference type="EMBL" id="PIV13631.1"/>
    </source>
</evidence>
<dbReference type="EMBL" id="PFFF01000016">
    <property type="protein sequence ID" value="PIV89838.1"/>
    <property type="molecule type" value="Genomic_DNA"/>
</dbReference>
<dbReference type="Proteomes" id="UP000231449">
    <property type="component" value="Unassembled WGS sequence"/>
</dbReference>
<accession>A0A2H9PAS1</accession>
<comment type="caution">
    <text evidence="1">The sequence shown here is derived from an EMBL/GenBank/DDBJ whole genome shotgun (WGS) entry which is preliminary data.</text>
</comment>
<dbReference type="Proteomes" id="UP000228874">
    <property type="component" value="Unassembled WGS sequence"/>
</dbReference>
<evidence type="ECO:0000313" key="10">
    <source>
        <dbReference type="Proteomes" id="UP000228888"/>
    </source>
</evidence>
<evidence type="ECO:0000313" key="9">
    <source>
        <dbReference type="Proteomes" id="UP000228874"/>
    </source>
</evidence>
<evidence type="ECO:0000313" key="5">
    <source>
        <dbReference type="EMBL" id="PIX28244.1"/>
    </source>
</evidence>
<dbReference type="Proteomes" id="UP000230477">
    <property type="component" value="Unassembled WGS sequence"/>
</dbReference>
<evidence type="ECO:0000313" key="4">
    <source>
        <dbReference type="EMBL" id="PIV89838.1"/>
    </source>
</evidence>
<dbReference type="EMBL" id="PFUW01000021">
    <property type="protein sequence ID" value="PJB04025.1"/>
    <property type="molecule type" value="Genomic_DNA"/>
</dbReference>
<protein>
    <submittedName>
        <fullName evidence="1">Uncharacterized protein</fullName>
    </submittedName>
</protein>
<evidence type="ECO:0000313" key="3">
    <source>
        <dbReference type="EMBL" id="PIV46579.1"/>
    </source>
</evidence>
<accession>A0A2H9M267</accession>
<dbReference type="Proteomes" id="UP000228888">
    <property type="component" value="Unassembled WGS sequence"/>
</dbReference>
<dbReference type="EMBL" id="PFIH01000015">
    <property type="protein sequence ID" value="PIX28244.1"/>
    <property type="molecule type" value="Genomic_DNA"/>
</dbReference>
<reference evidence="1 11" key="1">
    <citation type="submission" date="2017-09" db="EMBL/GenBank/DDBJ databases">
        <title>Depth-based differentiation of microbial function through sediment-hosted aquifers and enrichment of novel symbionts in the deep terrestrial subsurface.</title>
        <authorList>
            <person name="Probst A.J."/>
            <person name="Ladd B."/>
            <person name="Jarett J.K."/>
            <person name="Geller-Mcgrath D.E."/>
            <person name="Sieber C.M."/>
            <person name="Emerson J.B."/>
            <person name="Anantharaman K."/>
            <person name="Thomas B.C."/>
            <person name="Malmstrom R."/>
            <person name="Stieglmeier M."/>
            <person name="Klingl A."/>
            <person name="Woyke T."/>
            <person name="Ryan C.M."/>
            <person name="Banfield J.F."/>
        </authorList>
    </citation>
    <scope>NUCLEOTIDE SEQUENCE [LARGE SCALE GENOMIC DNA]</scope>
    <source>
        <strain evidence="3">CG02_land_8_20_14_3_00_31_209</strain>
        <strain evidence="2">CG03_land_8_20_14_0_80_31_114</strain>
        <strain evidence="4">CG17_big_fil_post_rev_8_21_14_2_50_31_73</strain>
        <strain evidence="1">CG18_big_fil_WC_8_21_14_2_50_31_19</strain>
        <strain evidence="6">CG_4_10_14_0_8_um_filter_31_133</strain>
        <strain evidence="5">CG_4_8_14_3_um_filter</strain>
        <strain evidence="8">CG_4_9_14_0_8_um_filter_31_21</strain>
        <strain evidence="7">CG_4_9_14_3_um_filter_31_125</strain>
    </source>
</reference>
<accession>A0A2H9M8G8</accession>
<accession>A0A2G9LJA1</accession>